<accession>A0A6M3XYJ9</accession>
<sequence>MAIAMAIALALMGGISSAAMVGIDGHKAYIYPVVRVTTNSGGGSGTVVCSRPVDGTYETYIITNNHVIASAILIKEEWDSVKKEDVKVERRSVVYVEIFAYRNVSEPTGTLKLEADILAYSEAEDLGLLKLRYDEQVTNIAKLPAPGLIYNVLDESISVGCSLLFPPLPATGVITRKNLLLESLPFDMSSSQIIFGNSGGAMFLADGTWIGVPSRVAATGWMGSVPITHMGLFISFSRVYGWLEKEGYGFVFKPEEQK</sequence>
<organism evidence="1">
    <name type="scientific">viral metagenome</name>
    <dbReference type="NCBI Taxonomy" id="1070528"/>
    <lineage>
        <taxon>unclassified sequences</taxon>
        <taxon>metagenomes</taxon>
        <taxon>organismal metagenomes</taxon>
    </lineage>
</organism>
<dbReference type="InterPro" id="IPR009003">
    <property type="entry name" value="Peptidase_S1_PA"/>
</dbReference>
<dbReference type="Gene3D" id="2.40.10.120">
    <property type="match status" value="1"/>
</dbReference>
<dbReference type="AlphaFoldDB" id="A0A6M3XYJ9"/>
<dbReference type="SUPFAM" id="SSF50494">
    <property type="entry name" value="Trypsin-like serine proteases"/>
    <property type="match status" value="1"/>
</dbReference>
<protein>
    <submittedName>
        <fullName evidence="1">Putative trypsin-like peptidase domain containing protein</fullName>
    </submittedName>
</protein>
<dbReference type="EMBL" id="MT144977">
    <property type="protein sequence ID" value="QJI02138.1"/>
    <property type="molecule type" value="Genomic_DNA"/>
</dbReference>
<proteinExistence type="predicted"/>
<dbReference type="Pfam" id="PF13365">
    <property type="entry name" value="Trypsin_2"/>
    <property type="match status" value="1"/>
</dbReference>
<gene>
    <name evidence="1" type="ORF">TM448B02946_0005</name>
</gene>
<name>A0A6M3XYJ9_9ZZZZ</name>
<reference evidence="1" key="1">
    <citation type="submission" date="2020-03" db="EMBL/GenBank/DDBJ databases">
        <title>The deep terrestrial virosphere.</title>
        <authorList>
            <person name="Holmfeldt K."/>
            <person name="Nilsson E."/>
            <person name="Simone D."/>
            <person name="Lopez-Fernandez M."/>
            <person name="Wu X."/>
            <person name="de Brujin I."/>
            <person name="Lundin D."/>
            <person name="Andersson A."/>
            <person name="Bertilsson S."/>
            <person name="Dopson M."/>
        </authorList>
    </citation>
    <scope>NUCLEOTIDE SEQUENCE</scope>
    <source>
        <strain evidence="1">TM448B02946</strain>
    </source>
</reference>
<evidence type="ECO:0000313" key="1">
    <source>
        <dbReference type="EMBL" id="QJI02138.1"/>
    </source>
</evidence>